<name>A0AA50H8D6_9HYPH</name>
<keyword evidence="2" id="KW-1185">Reference proteome</keyword>
<dbReference type="Proteomes" id="UP001234585">
    <property type="component" value="Chromosome"/>
</dbReference>
<evidence type="ECO:0000313" key="2">
    <source>
        <dbReference type="Proteomes" id="UP001234585"/>
    </source>
</evidence>
<evidence type="ECO:0000313" key="1">
    <source>
        <dbReference type="EMBL" id="WLR99032.1"/>
    </source>
</evidence>
<gene>
    <name evidence="1" type="ORF">Q9313_08440</name>
</gene>
<dbReference type="EMBL" id="CP132302">
    <property type="protein sequence ID" value="WLR99032.1"/>
    <property type="molecule type" value="Genomic_DNA"/>
</dbReference>
<reference evidence="1 2" key="1">
    <citation type="submission" date="2023-08" db="EMBL/GenBank/DDBJ databases">
        <title>Pathogen: clinical or host-associated sample.</title>
        <authorList>
            <person name="Hergert J."/>
            <person name="Casey R."/>
            <person name="Wagner J."/>
            <person name="Young E.L."/>
            <person name="Oakeson K.F."/>
        </authorList>
    </citation>
    <scope>NUCLEOTIDE SEQUENCE [LARGE SCALE GENOMIC DNA]</scope>
    <source>
        <strain evidence="1 2">1760953</strain>
    </source>
</reference>
<dbReference type="AlphaFoldDB" id="A0AA50H8D6"/>
<protein>
    <submittedName>
        <fullName evidence="1">Uncharacterized protein</fullName>
    </submittedName>
</protein>
<organism evidence="1 2">
    <name type="scientific">Shinella sumterensis</name>
    <dbReference type="NCBI Taxonomy" id="1967501"/>
    <lineage>
        <taxon>Bacteria</taxon>
        <taxon>Pseudomonadati</taxon>
        <taxon>Pseudomonadota</taxon>
        <taxon>Alphaproteobacteria</taxon>
        <taxon>Hyphomicrobiales</taxon>
        <taxon>Rhizobiaceae</taxon>
        <taxon>Shinella</taxon>
    </lineage>
</organism>
<proteinExistence type="predicted"/>
<dbReference type="RefSeq" id="WP_306038551.1">
    <property type="nucleotide sequence ID" value="NZ_CP132302.1"/>
</dbReference>
<sequence length="91" mass="9736">MGVASAGDDIVQPTAGRSKAGERIHLSFTLSADRLWKSPPRIAPINRILAYSAAKHGAVLKSATLTLYVGNTKLADSQRLGEGFRALEMKD</sequence>
<accession>A0AA50H8D6</accession>